<reference evidence="2" key="1">
    <citation type="submission" date="2015-03" db="EMBL/GenBank/DDBJ databases">
        <title>mir398 expression and regulation.</title>
        <authorList>
            <person name="Li G."/>
            <person name="Zhao S."/>
            <person name="Lu C."/>
        </authorList>
    </citation>
    <scope>NUCLEOTIDE SEQUENCE</scope>
</reference>
<sequence>SSEGVTEEYNGTEEQRRGEDDDGEAGRKLSSIREGFHVHAL</sequence>
<accession>A0A0F7W0E9</accession>
<protein>
    <submittedName>
        <fullName evidence="2">Cu/Zn superoxide dismutase</fullName>
    </submittedName>
</protein>
<evidence type="ECO:0000256" key="1">
    <source>
        <dbReference type="SAM" id="MobiDB-lite"/>
    </source>
</evidence>
<gene>
    <name evidence="2" type="primary">SOD1</name>
</gene>
<proteinExistence type="evidence at transcript level"/>
<name>A0A0F7W0E9_PANGI</name>
<feature type="compositionally biased region" description="Basic and acidic residues" evidence="1">
    <location>
        <begin position="13"/>
        <end position="27"/>
    </location>
</feature>
<feature type="non-terminal residue" evidence="2">
    <location>
        <position position="1"/>
    </location>
</feature>
<feature type="non-terminal residue" evidence="2">
    <location>
        <position position="41"/>
    </location>
</feature>
<dbReference type="EMBL" id="LN835178">
    <property type="protein sequence ID" value="CRG63438.1"/>
    <property type="molecule type" value="mRNA"/>
</dbReference>
<feature type="region of interest" description="Disordered" evidence="1">
    <location>
        <begin position="1"/>
        <end position="41"/>
    </location>
</feature>
<dbReference type="AlphaFoldDB" id="A0A0F7W0E9"/>
<evidence type="ECO:0000313" key="2">
    <source>
        <dbReference type="EMBL" id="CRG63438.1"/>
    </source>
</evidence>
<organism evidence="2">
    <name type="scientific">Panax ginseng</name>
    <name type="common">Korean ginseng</name>
    <dbReference type="NCBI Taxonomy" id="4054"/>
    <lineage>
        <taxon>Eukaryota</taxon>
        <taxon>Viridiplantae</taxon>
        <taxon>Streptophyta</taxon>
        <taxon>Embryophyta</taxon>
        <taxon>Tracheophyta</taxon>
        <taxon>Spermatophyta</taxon>
        <taxon>Magnoliopsida</taxon>
        <taxon>eudicotyledons</taxon>
        <taxon>Gunneridae</taxon>
        <taxon>Pentapetalae</taxon>
        <taxon>asterids</taxon>
        <taxon>campanulids</taxon>
        <taxon>Apiales</taxon>
        <taxon>Araliaceae</taxon>
        <taxon>Panax</taxon>
    </lineage>
</organism>